<dbReference type="AlphaFoldDB" id="A0AAV6FFR9"/>
<organism evidence="2 3">
    <name type="scientific">Alosa alosa</name>
    <name type="common">allis shad</name>
    <dbReference type="NCBI Taxonomy" id="278164"/>
    <lineage>
        <taxon>Eukaryota</taxon>
        <taxon>Metazoa</taxon>
        <taxon>Chordata</taxon>
        <taxon>Craniata</taxon>
        <taxon>Vertebrata</taxon>
        <taxon>Euteleostomi</taxon>
        <taxon>Actinopterygii</taxon>
        <taxon>Neopterygii</taxon>
        <taxon>Teleostei</taxon>
        <taxon>Clupei</taxon>
        <taxon>Clupeiformes</taxon>
        <taxon>Clupeoidei</taxon>
        <taxon>Clupeidae</taxon>
        <taxon>Alosa</taxon>
    </lineage>
</organism>
<evidence type="ECO:0000256" key="1">
    <source>
        <dbReference type="SAM" id="MobiDB-lite"/>
    </source>
</evidence>
<accession>A0AAV6FFR9</accession>
<evidence type="ECO:0000313" key="2">
    <source>
        <dbReference type="EMBL" id="KAG5261644.1"/>
    </source>
</evidence>
<proteinExistence type="predicted"/>
<feature type="region of interest" description="Disordered" evidence="1">
    <location>
        <begin position="1"/>
        <end position="71"/>
    </location>
</feature>
<dbReference type="EMBL" id="JADWDJ010000023">
    <property type="protein sequence ID" value="KAG5261644.1"/>
    <property type="molecule type" value="Genomic_DNA"/>
</dbReference>
<evidence type="ECO:0000313" key="3">
    <source>
        <dbReference type="Proteomes" id="UP000823561"/>
    </source>
</evidence>
<gene>
    <name evidence="2" type="ORF">AALO_G00286740</name>
</gene>
<feature type="compositionally biased region" description="Basic and acidic residues" evidence="1">
    <location>
        <begin position="23"/>
        <end position="34"/>
    </location>
</feature>
<comment type="caution">
    <text evidence="2">The sequence shown here is derived from an EMBL/GenBank/DDBJ whole genome shotgun (WGS) entry which is preliminary data.</text>
</comment>
<dbReference type="Proteomes" id="UP000823561">
    <property type="component" value="Chromosome 23"/>
</dbReference>
<reference evidence="2" key="1">
    <citation type="submission" date="2020-10" db="EMBL/GenBank/DDBJ databases">
        <title>Chromosome-scale genome assembly of the Allis shad, Alosa alosa.</title>
        <authorList>
            <person name="Margot Z."/>
            <person name="Christophe K."/>
            <person name="Cabau C."/>
            <person name="Louis A."/>
            <person name="Berthelot C."/>
            <person name="Parey E."/>
            <person name="Roest Crollius H."/>
            <person name="Montfort J."/>
            <person name="Robinson-Rechavi M."/>
            <person name="Bucao C."/>
            <person name="Bouchez O."/>
            <person name="Gislard M."/>
            <person name="Lluch J."/>
            <person name="Milhes M."/>
            <person name="Lampietro C."/>
            <person name="Lopez Roques C."/>
            <person name="Donnadieu C."/>
            <person name="Braasch I."/>
            <person name="Desvignes T."/>
            <person name="Postlethwait J."/>
            <person name="Bobe J."/>
            <person name="Guiguen Y."/>
        </authorList>
    </citation>
    <scope>NUCLEOTIDE SEQUENCE</scope>
    <source>
        <strain evidence="2">M-15738</strain>
        <tissue evidence="2">Blood</tissue>
    </source>
</reference>
<name>A0AAV6FFR9_9TELE</name>
<protein>
    <submittedName>
        <fullName evidence="2">Uncharacterized protein</fullName>
    </submittedName>
</protein>
<keyword evidence="3" id="KW-1185">Reference proteome</keyword>
<sequence>MRRGRRNNMSSKETGRGTGRRGRREERSAERGETTPEMTAPSEILSRSARPVVRDTEWRPHRAPARLPNVPARPALRTAMAITAQRKKVGLIV</sequence>